<sequence>MSVIKYNEPKYKFDIGVSKGGHVGIWMSFLQMLGLGGDLNVEGSNERGEEWTCENMQTISFMPKLAYITKCLEDEGVQNYMRVNKPWFGTSRLYMITGIKVAYGAASTSQEGADPFVFAFRLRRIKISGKGRVGHEQYDKGTVLSIKKDGGGDAKLKFVVEGVEDDDALGSAFQLDSKAAVDEASQEDTTCSCALSED</sequence>
<dbReference type="AlphaFoldDB" id="A0A8H4UV40"/>
<evidence type="ECO:0000313" key="1">
    <source>
        <dbReference type="EMBL" id="KAF4984484.1"/>
    </source>
</evidence>
<gene>
    <name evidence="1" type="ORF">FZEAL_332</name>
</gene>
<dbReference type="EMBL" id="JABEYC010000018">
    <property type="protein sequence ID" value="KAF4984484.1"/>
    <property type="molecule type" value="Genomic_DNA"/>
</dbReference>
<protein>
    <submittedName>
        <fullName evidence="1">Uncharacterized protein</fullName>
    </submittedName>
</protein>
<dbReference type="OrthoDB" id="4500473at2759"/>
<evidence type="ECO:0000313" key="2">
    <source>
        <dbReference type="Proteomes" id="UP000635477"/>
    </source>
</evidence>
<comment type="caution">
    <text evidence="1">The sequence shown here is derived from an EMBL/GenBank/DDBJ whole genome shotgun (WGS) entry which is preliminary data.</text>
</comment>
<organism evidence="1 2">
    <name type="scientific">Fusarium zealandicum</name>
    <dbReference type="NCBI Taxonomy" id="1053134"/>
    <lineage>
        <taxon>Eukaryota</taxon>
        <taxon>Fungi</taxon>
        <taxon>Dikarya</taxon>
        <taxon>Ascomycota</taxon>
        <taxon>Pezizomycotina</taxon>
        <taxon>Sordariomycetes</taxon>
        <taxon>Hypocreomycetidae</taxon>
        <taxon>Hypocreales</taxon>
        <taxon>Nectriaceae</taxon>
        <taxon>Fusarium</taxon>
        <taxon>Fusarium staphyleae species complex</taxon>
    </lineage>
</organism>
<name>A0A8H4UV40_9HYPO</name>
<reference evidence="1" key="2">
    <citation type="submission" date="2020-05" db="EMBL/GenBank/DDBJ databases">
        <authorList>
            <person name="Kim H.-S."/>
            <person name="Proctor R.H."/>
            <person name="Brown D.W."/>
        </authorList>
    </citation>
    <scope>NUCLEOTIDE SEQUENCE</scope>
    <source>
        <strain evidence="1">NRRL 22465</strain>
    </source>
</reference>
<proteinExistence type="predicted"/>
<keyword evidence="2" id="KW-1185">Reference proteome</keyword>
<reference evidence="1" key="1">
    <citation type="journal article" date="2020" name="BMC Genomics">
        <title>Correction to: Identification and distribution of gene clusters required for synthesis of sphingolipid metabolism inhibitors in diverse species of the filamentous fungus Fusarium.</title>
        <authorList>
            <person name="Kim H.S."/>
            <person name="Lohmar J.M."/>
            <person name="Busman M."/>
            <person name="Brown D.W."/>
            <person name="Naumann T.A."/>
            <person name="Divon H.H."/>
            <person name="Lysoe E."/>
            <person name="Uhlig S."/>
            <person name="Proctor R.H."/>
        </authorList>
    </citation>
    <scope>NUCLEOTIDE SEQUENCE</scope>
    <source>
        <strain evidence="1">NRRL 22465</strain>
    </source>
</reference>
<dbReference type="Proteomes" id="UP000635477">
    <property type="component" value="Unassembled WGS sequence"/>
</dbReference>
<accession>A0A8H4UV40</accession>